<feature type="signal peptide" evidence="1">
    <location>
        <begin position="1"/>
        <end position="19"/>
    </location>
</feature>
<organism evidence="3 4">
    <name type="scientific">Marnyiella aurantia</name>
    <dbReference type="NCBI Taxonomy" id="2758037"/>
    <lineage>
        <taxon>Bacteria</taxon>
        <taxon>Pseudomonadati</taxon>
        <taxon>Bacteroidota</taxon>
        <taxon>Flavobacteriia</taxon>
        <taxon>Flavobacteriales</taxon>
        <taxon>Weeksellaceae</taxon>
        <taxon>Marnyiella</taxon>
    </lineage>
</organism>
<dbReference type="RefSeq" id="WP_181887497.1">
    <property type="nucleotide sequence ID" value="NZ_CP059472.1"/>
</dbReference>
<dbReference type="Proteomes" id="UP000539710">
    <property type="component" value="Unassembled WGS sequence"/>
</dbReference>
<evidence type="ECO:0000313" key="4">
    <source>
        <dbReference type="Proteomes" id="UP000515349"/>
    </source>
</evidence>
<evidence type="ECO:0008006" key="6">
    <source>
        <dbReference type="Google" id="ProtNLM"/>
    </source>
</evidence>
<proteinExistence type="predicted"/>
<reference evidence="5" key="2">
    <citation type="submission" date="2020-07" db="EMBL/GenBank/DDBJ databases">
        <title>Flavobacterium sp. xlx-214.</title>
        <authorList>
            <person name="Yang C."/>
        </authorList>
    </citation>
    <scope>NUCLEOTIDE SEQUENCE [LARGE SCALE GENOMIC DNA]</scope>
    <source>
        <strain evidence="5">CX-624</strain>
    </source>
</reference>
<protein>
    <recommendedName>
        <fullName evidence="6">YceI family protein</fullName>
    </recommendedName>
</protein>
<reference evidence="2" key="3">
    <citation type="submission" date="2020-07" db="EMBL/GenBank/DDBJ databases">
        <authorList>
            <person name="Yang C."/>
        </authorList>
    </citation>
    <scope>NUCLEOTIDE SEQUENCE</scope>
    <source>
        <strain evidence="2">Cx-624</strain>
    </source>
</reference>
<dbReference type="InterPro" id="IPR036761">
    <property type="entry name" value="TTHA0802/YceI-like_sf"/>
</dbReference>
<reference evidence="3 4" key="1">
    <citation type="submission" date="2020-07" db="EMBL/GenBank/DDBJ databases">
        <title>Chryseobacterium sp.cx-624.</title>
        <authorList>
            <person name="Yang C."/>
        </authorList>
    </citation>
    <scope>NUCLEOTIDE SEQUENCE [LARGE SCALE GENOMIC DNA]</scope>
    <source>
        <strain evidence="3">Cx-624</strain>
        <strain evidence="4">cx-624</strain>
    </source>
</reference>
<accession>A0A7D7RLH6</accession>
<feature type="chain" id="PRO_5044656421" description="YceI family protein" evidence="1">
    <location>
        <begin position="20"/>
        <end position="167"/>
    </location>
</feature>
<dbReference type="Gene3D" id="2.40.128.110">
    <property type="entry name" value="Lipid/polyisoprenoid-binding, YceI-like"/>
    <property type="match status" value="1"/>
</dbReference>
<evidence type="ECO:0000313" key="2">
    <source>
        <dbReference type="EMBL" id="MBA5247394.1"/>
    </source>
</evidence>
<keyword evidence="1" id="KW-0732">Signal</keyword>
<dbReference type="AlphaFoldDB" id="A0A7D7RLH6"/>
<dbReference type="EMBL" id="JACEUX010000003">
    <property type="protein sequence ID" value="MBA5247394.1"/>
    <property type="molecule type" value="Genomic_DNA"/>
</dbReference>
<dbReference type="EMBL" id="CP059472">
    <property type="protein sequence ID" value="QMS99152.1"/>
    <property type="molecule type" value="Genomic_DNA"/>
</dbReference>
<dbReference type="KEGG" id="cbau:H1R16_03865"/>
<sequence>MMKNTVILILLLISGLLPAQENTVEILGKTNVNTFKCTNTSIAKPAGSFSSETKLPVLQLKVADFDCRNKMMTNDFRKILNSEQHPHFTVRFIEFKKNANSYYSAIVEVKILNRKRFYTVTFFENKNMLTGNETVRFSDFGIVPPTKMGGTIVVKDHLELTMKLKNL</sequence>
<evidence type="ECO:0000313" key="3">
    <source>
        <dbReference type="EMBL" id="QMS99152.1"/>
    </source>
</evidence>
<dbReference type="SUPFAM" id="SSF101874">
    <property type="entry name" value="YceI-like"/>
    <property type="match status" value="1"/>
</dbReference>
<gene>
    <name evidence="3" type="ORF">H1R16_03865</name>
    <name evidence="2" type="ORF">H2507_09455</name>
</gene>
<evidence type="ECO:0000313" key="5">
    <source>
        <dbReference type="Proteomes" id="UP000539710"/>
    </source>
</evidence>
<keyword evidence="5" id="KW-1185">Reference proteome</keyword>
<name>A0A7D7RLH6_9FLAO</name>
<dbReference type="Proteomes" id="UP000515349">
    <property type="component" value="Chromosome"/>
</dbReference>
<evidence type="ECO:0000256" key="1">
    <source>
        <dbReference type="SAM" id="SignalP"/>
    </source>
</evidence>